<evidence type="ECO:0000313" key="2">
    <source>
        <dbReference type="EMBL" id="GHA50783.1"/>
    </source>
</evidence>
<keyword evidence="1" id="KW-0479">Metal-binding</keyword>
<dbReference type="EMBL" id="BMXB01000025">
    <property type="protein sequence ID" value="GHA50783.1"/>
    <property type="molecule type" value="Genomic_DNA"/>
</dbReference>
<dbReference type="PANTHER" id="PTHR33202:SF22">
    <property type="entry name" value="HYDROGEN PEROXIDE SENSITIVE REPRESSOR"/>
    <property type="match status" value="1"/>
</dbReference>
<name>A0A918W1S6_9FLAO</name>
<reference evidence="2" key="2">
    <citation type="submission" date="2020-09" db="EMBL/GenBank/DDBJ databases">
        <authorList>
            <person name="Sun Q."/>
            <person name="Kim S."/>
        </authorList>
    </citation>
    <scope>NUCLEOTIDE SEQUENCE</scope>
    <source>
        <strain evidence="2">KCTC 12719</strain>
    </source>
</reference>
<comment type="caution">
    <text evidence="2">The sequence shown here is derived from an EMBL/GenBank/DDBJ whole genome shotgun (WGS) entry which is preliminary data.</text>
</comment>
<keyword evidence="1" id="KW-0862">Zinc</keyword>
<feature type="binding site" evidence="1">
    <location>
        <position position="96"/>
    </location>
    <ligand>
        <name>Zn(2+)</name>
        <dbReference type="ChEBI" id="CHEBI:29105"/>
    </ligand>
</feature>
<dbReference type="GO" id="GO:0045892">
    <property type="term" value="P:negative regulation of DNA-templated transcription"/>
    <property type="evidence" value="ECO:0007669"/>
    <property type="project" value="TreeGrafter"/>
</dbReference>
<organism evidence="2 3">
    <name type="scientific">Salinimicrobium marinum</name>
    <dbReference type="NCBI Taxonomy" id="680283"/>
    <lineage>
        <taxon>Bacteria</taxon>
        <taxon>Pseudomonadati</taxon>
        <taxon>Bacteroidota</taxon>
        <taxon>Flavobacteriia</taxon>
        <taxon>Flavobacteriales</taxon>
        <taxon>Flavobacteriaceae</taxon>
        <taxon>Salinimicrobium</taxon>
    </lineage>
</organism>
<dbReference type="GO" id="GO:1900376">
    <property type="term" value="P:regulation of secondary metabolite biosynthetic process"/>
    <property type="evidence" value="ECO:0007669"/>
    <property type="project" value="TreeGrafter"/>
</dbReference>
<comment type="cofactor">
    <cofactor evidence="1">
        <name>Zn(2+)</name>
        <dbReference type="ChEBI" id="CHEBI:29105"/>
    </cofactor>
    <text evidence="1">Binds 1 zinc ion per subunit.</text>
</comment>
<proteinExistence type="predicted"/>
<dbReference type="AlphaFoldDB" id="A0A918W1S6"/>
<dbReference type="SUPFAM" id="SSF46785">
    <property type="entry name" value="Winged helix' DNA-binding domain"/>
    <property type="match status" value="1"/>
</dbReference>
<dbReference type="GO" id="GO:0000976">
    <property type="term" value="F:transcription cis-regulatory region binding"/>
    <property type="evidence" value="ECO:0007669"/>
    <property type="project" value="TreeGrafter"/>
</dbReference>
<evidence type="ECO:0000313" key="3">
    <source>
        <dbReference type="Proteomes" id="UP000610456"/>
    </source>
</evidence>
<reference evidence="2" key="1">
    <citation type="journal article" date="2014" name="Int. J. Syst. Evol. Microbiol.">
        <title>Complete genome sequence of Corynebacterium casei LMG S-19264T (=DSM 44701T), isolated from a smear-ripened cheese.</title>
        <authorList>
            <consortium name="US DOE Joint Genome Institute (JGI-PGF)"/>
            <person name="Walter F."/>
            <person name="Albersmeier A."/>
            <person name="Kalinowski J."/>
            <person name="Ruckert C."/>
        </authorList>
    </citation>
    <scope>NUCLEOTIDE SEQUENCE</scope>
    <source>
        <strain evidence="2">KCTC 12719</strain>
    </source>
</reference>
<dbReference type="GO" id="GO:0008270">
    <property type="term" value="F:zinc ion binding"/>
    <property type="evidence" value="ECO:0007669"/>
    <property type="project" value="TreeGrafter"/>
</dbReference>
<feature type="binding site" evidence="1">
    <location>
        <position position="99"/>
    </location>
    <ligand>
        <name>Zn(2+)</name>
        <dbReference type="ChEBI" id="CHEBI:29105"/>
    </ligand>
</feature>
<dbReference type="Proteomes" id="UP000610456">
    <property type="component" value="Unassembled WGS sequence"/>
</dbReference>
<feature type="binding site" evidence="1">
    <location>
        <position position="135"/>
    </location>
    <ligand>
        <name>Zn(2+)</name>
        <dbReference type="ChEBI" id="CHEBI:29105"/>
    </ligand>
</feature>
<keyword evidence="3" id="KW-1185">Reference proteome</keyword>
<protein>
    <submittedName>
        <fullName evidence="2">Transcriptional regulator</fullName>
    </submittedName>
</protein>
<dbReference type="InterPro" id="IPR036390">
    <property type="entry name" value="WH_DNA-bd_sf"/>
</dbReference>
<gene>
    <name evidence="2" type="ORF">GCM10007103_34410</name>
</gene>
<evidence type="ECO:0000256" key="1">
    <source>
        <dbReference type="PIRSR" id="PIRSR602481-1"/>
    </source>
</evidence>
<dbReference type="InterPro" id="IPR002481">
    <property type="entry name" value="FUR"/>
</dbReference>
<dbReference type="PANTHER" id="PTHR33202">
    <property type="entry name" value="ZINC UPTAKE REGULATION PROTEIN"/>
    <property type="match status" value="1"/>
</dbReference>
<feature type="binding site" evidence="1">
    <location>
        <position position="132"/>
    </location>
    <ligand>
        <name>Zn(2+)</name>
        <dbReference type="ChEBI" id="CHEBI:29105"/>
    </ligand>
</feature>
<dbReference type="Gene3D" id="1.10.10.10">
    <property type="entry name" value="Winged helix-like DNA-binding domain superfamily/Winged helix DNA-binding domain"/>
    <property type="match status" value="1"/>
</dbReference>
<dbReference type="Pfam" id="PF01475">
    <property type="entry name" value="FUR"/>
    <property type="match status" value="1"/>
</dbReference>
<dbReference type="GO" id="GO:0003700">
    <property type="term" value="F:DNA-binding transcription factor activity"/>
    <property type="evidence" value="ECO:0007669"/>
    <property type="project" value="InterPro"/>
</dbReference>
<dbReference type="InterPro" id="IPR036388">
    <property type="entry name" value="WH-like_DNA-bd_sf"/>
</dbReference>
<accession>A0A918W1S6</accession>
<sequence>MMKELENKLEQKEVRPTAMRLLVLETLQKQKAAVSLQDLEDTFEKADRVTLYRTLKTFQEKGLIHSIEDGTGATKYALCQEGCECAPEDMHVHFFCNSCEDTFCLPKFKIPEVSLPEGFVPMETNLLVKGVCVNCTA</sequence>